<accession>A0A1E3KF61</accession>
<dbReference type="GO" id="GO:0072344">
    <property type="term" value="P:rescue of stalled ribosome"/>
    <property type="evidence" value="ECO:0007669"/>
    <property type="project" value="InterPro"/>
</dbReference>
<dbReference type="EMBL" id="MEKH01000001">
    <property type="protein sequence ID" value="ODO11543.1"/>
    <property type="molecule type" value="Genomic_DNA"/>
</dbReference>
<feature type="compositionally biased region" description="Polar residues" evidence="1">
    <location>
        <begin position="348"/>
        <end position="362"/>
    </location>
</feature>
<evidence type="ECO:0000259" key="2">
    <source>
        <dbReference type="Pfam" id="PF01480"/>
    </source>
</evidence>
<feature type="domain" description="PWI" evidence="2">
    <location>
        <begin position="7"/>
        <end position="48"/>
    </location>
</feature>
<feature type="region of interest" description="Disordered" evidence="1">
    <location>
        <begin position="93"/>
        <end position="113"/>
    </location>
</feature>
<dbReference type="Pfam" id="PF06221">
    <property type="entry name" value="zf-C2HC5"/>
    <property type="match status" value="1"/>
</dbReference>
<evidence type="ECO:0000313" key="4">
    <source>
        <dbReference type="EMBL" id="ODO11543.1"/>
    </source>
</evidence>
<dbReference type="GO" id="GO:0008270">
    <property type="term" value="F:zinc ion binding"/>
    <property type="evidence" value="ECO:0007669"/>
    <property type="project" value="InterPro"/>
</dbReference>
<evidence type="ECO:0000256" key="1">
    <source>
        <dbReference type="SAM" id="MobiDB-lite"/>
    </source>
</evidence>
<comment type="caution">
    <text evidence="4">The sequence shown here is derived from an EMBL/GenBank/DDBJ whole genome shotgun (WGS) entry which is preliminary data.</text>
</comment>
<gene>
    <name evidence="4" type="ORF">I350_00323</name>
</gene>
<dbReference type="AlphaFoldDB" id="A0A1E3KF61"/>
<dbReference type="OrthoDB" id="338816at2759"/>
<feature type="region of interest" description="Disordered" evidence="1">
    <location>
        <begin position="438"/>
        <end position="462"/>
    </location>
</feature>
<sequence length="462" mass="49550">MAPQRPPWIVNDMTKILGLDEETVAQMIMPQLEEVASEARLRAHLQASLSFLGPTQAARDFTTRYLALRFPSISNTASALPNTKLAPDSDIAKSKANVKSPVPGSSSGAGSSRAIQDAFGPGGKVYMKNRDADEASFLSRGVSGSQGGIFRSGSSTPVPRQAGAVHYNVVDKGKGSAGGAKGKGKAAEKIWDLPKSREVKKIESIIEALKKIKDDGPQPGDGHNCFCQARIHPLSKYTPICPNCALIVCSLHAPQLPCPSCAKPLYSSAQLTRLLLTVENDLDEQLLKEKGEEEERERKRQEVLMAESGGGNFPTLPVGLTGTNNVPLGNSRKVISIGAKEKGKGRATVTTTTYRSGASSTAPLPRSKTPPPQNILPRPRSLPTDQNKAASEIAKITKWRKEEGRPWGDLKAEKKGLALKYKEVDRVALRLVDENAVGRRKKGKMKGEGEGGRVVPGAQKKA</sequence>
<dbReference type="InterPro" id="IPR009349">
    <property type="entry name" value="TRIP4/RQT4_C2HC5_Znf"/>
</dbReference>
<reference evidence="4 5" key="1">
    <citation type="submission" date="2016-06" db="EMBL/GenBank/DDBJ databases">
        <title>Evolution of pathogenesis and genome organization in the Tremellales.</title>
        <authorList>
            <person name="Cuomo C."/>
            <person name="Litvintseva A."/>
            <person name="Heitman J."/>
            <person name="Chen Y."/>
            <person name="Sun S."/>
            <person name="Springer D."/>
            <person name="Dromer F."/>
            <person name="Young S."/>
            <person name="Zeng Q."/>
            <person name="Chapman S."/>
            <person name="Gujja S."/>
            <person name="Saif S."/>
            <person name="Birren B."/>
        </authorList>
    </citation>
    <scope>NUCLEOTIDE SEQUENCE [LARGE SCALE GENOMIC DNA]</scope>
    <source>
        <strain evidence="4 5">CBS 6273</strain>
    </source>
</reference>
<dbReference type="Proteomes" id="UP000095149">
    <property type="component" value="Unassembled WGS sequence"/>
</dbReference>
<feature type="region of interest" description="Disordered" evidence="1">
    <location>
        <begin position="341"/>
        <end position="389"/>
    </location>
</feature>
<dbReference type="Pfam" id="PF01480">
    <property type="entry name" value="PWI"/>
    <property type="match status" value="1"/>
</dbReference>
<dbReference type="GO" id="GO:0005634">
    <property type="term" value="C:nucleus"/>
    <property type="evidence" value="ECO:0007669"/>
    <property type="project" value="InterPro"/>
</dbReference>
<evidence type="ECO:0008006" key="6">
    <source>
        <dbReference type="Google" id="ProtNLM"/>
    </source>
</evidence>
<feature type="domain" description="TRIP4/RQT4 C2HC5-type zinc finger" evidence="3">
    <location>
        <begin position="224"/>
        <end position="274"/>
    </location>
</feature>
<evidence type="ECO:0000259" key="3">
    <source>
        <dbReference type="Pfam" id="PF06221"/>
    </source>
</evidence>
<proteinExistence type="predicted"/>
<evidence type="ECO:0000313" key="5">
    <source>
        <dbReference type="Proteomes" id="UP000095149"/>
    </source>
</evidence>
<dbReference type="GO" id="GO:0180022">
    <property type="term" value="C:RQC-trigger complex"/>
    <property type="evidence" value="ECO:0007669"/>
    <property type="project" value="InterPro"/>
</dbReference>
<dbReference type="InterPro" id="IPR002483">
    <property type="entry name" value="PWI_dom"/>
</dbReference>
<organism evidence="4 5">
    <name type="scientific">Cryptococcus amylolentus CBS 6273</name>
    <dbReference type="NCBI Taxonomy" id="1296118"/>
    <lineage>
        <taxon>Eukaryota</taxon>
        <taxon>Fungi</taxon>
        <taxon>Dikarya</taxon>
        <taxon>Basidiomycota</taxon>
        <taxon>Agaricomycotina</taxon>
        <taxon>Tremellomycetes</taxon>
        <taxon>Tremellales</taxon>
        <taxon>Cryptococcaceae</taxon>
        <taxon>Cryptococcus</taxon>
    </lineage>
</organism>
<name>A0A1E3KF61_9TREE</name>
<protein>
    <recommendedName>
        <fullName evidence="6">Zinc finger C2HC5-type domain-containing protein</fullName>
    </recommendedName>
</protein>